<name>A0AB37HZ07_9ACTN</name>
<dbReference type="EMBL" id="CP072385">
    <property type="protein sequence ID" value="QUC11296.1"/>
    <property type="molecule type" value="Genomic_DNA"/>
</dbReference>
<accession>A0AB37HZ07</accession>
<dbReference type="Proteomes" id="UP000677180">
    <property type="component" value="Chromosome"/>
</dbReference>
<dbReference type="Pfam" id="PF22552">
    <property type="entry name" value="TY-Chap3"/>
    <property type="match status" value="1"/>
</dbReference>
<evidence type="ECO:0000256" key="1">
    <source>
        <dbReference type="SAM" id="MobiDB-lite"/>
    </source>
</evidence>
<reference evidence="3" key="1">
    <citation type="submission" date="2021-03" db="EMBL/GenBank/DDBJ databases">
        <title>Human Oral Microbial Genomes.</title>
        <authorList>
            <person name="Johnston C.D."/>
            <person name="Chen T."/>
            <person name="Dewhirst F.E."/>
        </authorList>
    </citation>
    <scope>NUCLEOTIDE SEQUENCE</scope>
    <source>
        <strain evidence="3">F0714</strain>
    </source>
</reference>
<organism evidence="3 4">
    <name type="scientific">Arachnia propionica</name>
    <dbReference type="NCBI Taxonomy" id="1750"/>
    <lineage>
        <taxon>Bacteria</taxon>
        <taxon>Bacillati</taxon>
        <taxon>Actinomycetota</taxon>
        <taxon>Actinomycetes</taxon>
        <taxon>Propionibacteriales</taxon>
        <taxon>Propionibacteriaceae</taxon>
        <taxon>Arachnia</taxon>
    </lineage>
</organism>
<evidence type="ECO:0000313" key="3">
    <source>
        <dbReference type="EMBL" id="QUC11296.1"/>
    </source>
</evidence>
<proteinExistence type="predicted"/>
<dbReference type="RefSeq" id="WP_014847935.1">
    <property type="nucleotide sequence ID" value="NZ_CAJZDL010000019.1"/>
</dbReference>
<protein>
    <recommendedName>
        <fullName evidence="2">TY-Chap N-terminal domain-containing protein</fullName>
    </recommendedName>
</protein>
<dbReference type="InterPro" id="IPR054344">
    <property type="entry name" value="TY-Chap_N"/>
</dbReference>
<dbReference type="AlphaFoldDB" id="A0AB37HZ07"/>
<sequence length="169" mass="19575">MQWDEFEQNLFLKIMSFPVRTILIISLVDRGVPFIQFGGIDAFNTGRFAGDDTDMVAEFSGENGRKDMATFTEQQREEFKSLGFEPFGEEALTWGRNFTWPTPTKTIKEIVRACVIRLRDIGGIQSPDQLRYKAWRYSEKPREDDDRFCEELDPGDDDLQLPELGIPHE</sequence>
<feature type="domain" description="TY-Chap N-terminal" evidence="2">
    <location>
        <begin position="1"/>
        <end position="130"/>
    </location>
</feature>
<gene>
    <name evidence="3" type="ORF">J5A53_00890</name>
</gene>
<feature type="compositionally biased region" description="Acidic residues" evidence="1">
    <location>
        <begin position="146"/>
        <end position="160"/>
    </location>
</feature>
<evidence type="ECO:0000313" key="4">
    <source>
        <dbReference type="Proteomes" id="UP000677180"/>
    </source>
</evidence>
<feature type="region of interest" description="Disordered" evidence="1">
    <location>
        <begin position="140"/>
        <end position="169"/>
    </location>
</feature>
<evidence type="ECO:0000259" key="2">
    <source>
        <dbReference type="Pfam" id="PF22552"/>
    </source>
</evidence>